<feature type="region of interest" description="Disordered" evidence="1">
    <location>
        <begin position="957"/>
        <end position="983"/>
    </location>
</feature>
<feature type="region of interest" description="Disordered" evidence="1">
    <location>
        <begin position="1227"/>
        <end position="1249"/>
    </location>
</feature>
<dbReference type="EMBL" id="LT629782">
    <property type="protein sequence ID" value="SDU18909.1"/>
    <property type="molecule type" value="Genomic_DNA"/>
</dbReference>
<gene>
    <name evidence="2" type="ORF">SAMN04490197_3654</name>
</gene>
<evidence type="ECO:0000256" key="1">
    <source>
        <dbReference type="SAM" id="MobiDB-lite"/>
    </source>
</evidence>
<reference evidence="2 3" key="1">
    <citation type="submission" date="2016-10" db="EMBL/GenBank/DDBJ databases">
        <authorList>
            <person name="Varghese N."/>
            <person name="Submissions S."/>
        </authorList>
    </citation>
    <scope>NUCLEOTIDE SEQUENCE [LARGE SCALE GENOMIC DNA]</scope>
    <source>
        <strain evidence="2 3">BS2775</strain>
    </source>
</reference>
<keyword evidence="3" id="KW-1185">Reference proteome</keyword>
<sequence>MTTSGSTSQGDNQQDKLIALLLNVAPSFTETARELLRQSLQEQYPDLHIDPNNTLIGTPTWELSDDRIVAGQTHYQSLSTVLARQSVTWTPTLCLEGEHFLTRAPVVEPPVHLPVRIVEIANTINILAKVMPRAYEEQLVGFWNQSNGNGPRWHKLSSTLRDIWNVQHVDGWTEEDCALARSLFHSPDRAIRRVNDRFQSRAYLVDVELVRGTNTQHTDLVFNAVLVGQSQGQTRILSYSMDNGYEKFASMAQLGASLSAQLVGVAAYDRLEWRLHEPDDNYFDHLAFKLIALQLEGTRQVTVSYDTPATAISAPPDRMEQPHPDGPGLGWYQTALPHWLAEASTIDQASYSRHLKDLATLHRLNAGNTYRDGIPDIGQYALDRMKAEIIKDHPEAQHLALDKLRVRVENQIVWGLFPVPGQTETTTFSLDDLALQNLTGLPWGNTSLVTDARHSIPAWLTVDYVQTLITRIDIGTTYPALIRSKLVDDPVESARRKALYGQYLRVELPMLALQNKIRQQAGIDERGYRYVAAVMQTQSSDRYVDGQAIVMRRLSFVPQRRTTQDHDVVTHMYVIGPKRAEDGPCLLYLPLFEPVLTQFPSPANLLYAITQSPALRNAVVAWLPDSVRSDYTNYVFPSTLPSPWAVIDSVVEPDKLWIYSGPMSLGEEVLNGDLFNTLFDSNAGALIDLADRQSLSNVENRWNSLAKASWRLFNASSPFMNRAESTVAWFWQINDDVQAFSEAHEHGDQPAKWSVLTDVLLNLGMALALHATRRKSPCVEPARDQSQAPDTSTDAAETTLTFTVEQLPERESLAPPPEHTQPLNTTGAVKRTAASLAAALDRYKIAKPAALKDPISAPGVDQHLYRHEQRYYAQVGADWFEVALQDGGTVVIVDPAQSAPTGLSVIHNARGAWFVDSRISLRAESIQAQTRRAIDQAKIKSDELRVKLETFENAKKEAQRELSQAQRAMSEAPGTSAQAKRGAYLQKLDSQSTSYEKARQQLMTLSIFTPVKKFQEKLLGYLKAQLDLNQTGINEQLITFAPAITKVLDHLSSRVKPPKAEHLEDFRQLAEMSPPMIERLAYAQSRFTELESLSRAGMELIRSSRKNLRYNIDDLKALQISMARNLCLQPETLATDPGAWKMLGETIDYADIAVQTLRDTLKERSEARLDERIEALGSLVEQFKFIDERLEDVAQEFPERILAEPLASLREQLRGFSARASSELAPLHVEQESRRIRPTPPPSPPRPVKKFIHTRFNGTLAGDPRLTPLGLETDLVDIRSPLTGEVIATFHEKNPGEWVQHVEAQASATPRPVVTVDSSLGRGQQLLDALPAFQTSVTEQASDPSRTPTGIEYKLHQHARLLEQAVQDIDESLTQLNVTESTEHPAVAMRKQLEDAATGLYHQANERMQTMIKQQPPTMAGVEWLNKHNLISIKKTASRRRLKSSTKDYLDEYTLTDPTTRNVIWYAHFHYSSTVAFADRFLSARLKTPQEHTLGTAADDVSRLTAEQQIAFYRSTINLTQARQFFFPAKPE</sequence>
<evidence type="ECO:0000313" key="2">
    <source>
        <dbReference type="EMBL" id="SDU18909.1"/>
    </source>
</evidence>
<dbReference type="Proteomes" id="UP000183653">
    <property type="component" value="Chromosome I"/>
</dbReference>
<feature type="region of interest" description="Disordered" evidence="1">
    <location>
        <begin position="774"/>
        <end position="796"/>
    </location>
</feature>
<name>A0A1H2GHD0_9PSED</name>
<protein>
    <submittedName>
        <fullName evidence="2">Uncharacterized protein</fullName>
    </submittedName>
</protein>
<dbReference type="RefSeq" id="WP_057726078.1">
    <property type="nucleotide sequence ID" value="NZ_JYLM01000015.1"/>
</dbReference>
<proteinExistence type="predicted"/>
<accession>A0A1H2GHD0</accession>
<evidence type="ECO:0000313" key="3">
    <source>
        <dbReference type="Proteomes" id="UP000183653"/>
    </source>
</evidence>
<dbReference type="OrthoDB" id="7003488at2"/>
<feature type="compositionally biased region" description="Polar residues" evidence="1">
    <location>
        <begin position="961"/>
        <end position="978"/>
    </location>
</feature>
<organism evidence="2 3">
    <name type="scientific">Pseudomonas orientalis</name>
    <dbReference type="NCBI Taxonomy" id="76758"/>
    <lineage>
        <taxon>Bacteria</taxon>
        <taxon>Pseudomonadati</taxon>
        <taxon>Pseudomonadota</taxon>
        <taxon>Gammaproteobacteria</taxon>
        <taxon>Pseudomonadales</taxon>
        <taxon>Pseudomonadaceae</taxon>
        <taxon>Pseudomonas</taxon>
    </lineage>
</organism>
<feature type="compositionally biased region" description="Polar residues" evidence="1">
    <location>
        <begin position="784"/>
        <end position="796"/>
    </location>
</feature>